<dbReference type="STRING" id="767434.Fraau_3214"/>
<dbReference type="PANTHER" id="PTHR43281:SF1">
    <property type="entry name" value="FARNESYL DIPHOSPHATE SYNTHASE"/>
    <property type="match status" value="1"/>
</dbReference>
<dbReference type="GO" id="GO:0046872">
    <property type="term" value="F:metal ion binding"/>
    <property type="evidence" value="ECO:0007669"/>
    <property type="project" value="UniProtKB-KW"/>
</dbReference>
<sequence>MSSNLCLMLFLDSLMTASTALPDFASSVPALLKRLDASLDRWLPAADTDPHRLHQAIRYACRGGKRLRALLVYASGEALGVPLEKLDAPACAVELIHAYSLVHDDLPGMDNDDLRRGQPTVHIAYDVATAILVGDALQTLAFNLLTDPANALDARQQVAMIASLAHASGPLGMVGGQAVDMESEGASLSLEQLESLHARKTGALIRVSCELAAIAGAASTPVAQALARYGSCLGLAFQIQDDVLDQTADTATLGKTAGKDQAQQKSTFPSLLGLDTARQRASDLFDQAREIAIEISGQPAPLLWLADFIQKRDH</sequence>
<dbReference type="GO" id="GO:0004659">
    <property type="term" value="F:prenyltransferase activity"/>
    <property type="evidence" value="ECO:0007669"/>
    <property type="project" value="InterPro"/>
</dbReference>
<evidence type="ECO:0000313" key="10">
    <source>
        <dbReference type="Proteomes" id="UP000005234"/>
    </source>
</evidence>
<evidence type="ECO:0000256" key="3">
    <source>
        <dbReference type="ARBA" id="ARBA00022679"/>
    </source>
</evidence>
<dbReference type="Proteomes" id="UP000005234">
    <property type="component" value="Chromosome"/>
</dbReference>
<dbReference type="PROSITE" id="PS00444">
    <property type="entry name" value="POLYPRENYL_SYNTHASE_2"/>
    <property type="match status" value="1"/>
</dbReference>
<evidence type="ECO:0000256" key="5">
    <source>
        <dbReference type="ARBA" id="ARBA00022842"/>
    </source>
</evidence>
<dbReference type="SFLD" id="SFLDS00005">
    <property type="entry name" value="Isoprenoid_Synthase_Type_I"/>
    <property type="match status" value="1"/>
</dbReference>
<dbReference type="SUPFAM" id="SSF48576">
    <property type="entry name" value="Terpenoid synthases"/>
    <property type="match status" value="1"/>
</dbReference>
<evidence type="ECO:0000256" key="8">
    <source>
        <dbReference type="SAM" id="SignalP"/>
    </source>
</evidence>
<dbReference type="FunFam" id="1.10.600.10:FF:000001">
    <property type="entry name" value="Geranylgeranyl diphosphate synthase"/>
    <property type="match status" value="1"/>
</dbReference>
<evidence type="ECO:0000256" key="6">
    <source>
        <dbReference type="ARBA" id="ARBA00023229"/>
    </source>
</evidence>
<keyword evidence="4" id="KW-0479">Metal-binding</keyword>
<feature type="chain" id="PRO_5003613401" evidence="8">
    <location>
        <begin position="21"/>
        <end position="314"/>
    </location>
</feature>
<evidence type="ECO:0000256" key="4">
    <source>
        <dbReference type="ARBA" id="ARBA00022723"/>
    </source>
</evidence>
<keyword evidence="6" id="KW-0414">Isoprene biosynthesis</keyword>
<evidence type="ECO:0000256" key="7">
    <source>
        <dbReference type="RuleBase" id="RU004466"/>
    </source>
</evidence>
<proteinExistence type="inferred from homology"/>
<keyword evidence="5" id="KW-0460">Magnesium</keyword>
<accession>H8L1C8</accession>
<dbReference type="InterPro" id="IPR008949">
    <property type="entry name" value="Isoprenoid_synthase_dom_sf"/>
</dbReference>
<dbReference type="InterPro" id="IPR053378">
    <property type="entry name" value="Prenyl_diphosphate_synthase"/>
</dbReference>
<dbReference type="EMBL" id="CP003350">
    <property type="protein sequence ID" value="AFC87537.1"/>
    <property type="molecule type" value="Genomic_DNA"/>
</dbReference>
<dbReference type="CDD" id="cd00685">
    <property type="entry name" value="Trans_IPPS_HT"/>
    <property type="match status" value="1"/>
</dbReference>
<dbReference type="InterPro" id="IPR033749">
    <property type="entry name" value="Polyprenyl_synt_CS"/>
</dbReference>
<dbReference type="KEGG" id="fau:Fraau_3214"/>
<comment type="cofactor">
    <cofactor evidence="1">
        <name>Mg(2+)</name>
        <dbReference type="ChEBI" id="CHEBI:18420"/>
    </cofactor>
</comment>
<dbReference type="AlphaFoldDB" id="H8L1C8"/>
<dbReference type="NCBIfam" id="NF045485">
    <property type="entry name" value="FPPsyn"/>
    <property type="match status" value="1"/>
</dbReference>
<organism evidence="9 10">
    <name type="scientific">Frateuria aurantia (strain ATCC 33424 / DSM 6220 / KCTC 2777 / LMG 1558 / NBRC 3245 / NCIMB 13370)</name>
    <name type="common">Acetobacter aurantius</name>
    <dbReference type="NCBI Taxonomy" id="767434"/>
    <lineage>
        <taxon>Bacteria</taxon>
        <taxon>Pseudomonadati</taxon>
        <taxon>Pseudomonadota</taxon>
        <taxon>Gammaproteobacteria</taxon>
        <taxon>Lysobacterales</taxon>
        <taxon>Rhodanobacteraceae</taxon>
        <taxon>Frateuria</taxon>
    </lineage>
</organism>
<dbReference type="GO" id="GO:0016114">
    <property type="term" value="P:terpenoid biosynthetic process"/>
    <property type="evidence" value="ECO:0007669"/>
    <property type="project" value="UniProtKB-ARBA"/>
</dbReference>
<keyword evidence="8" id="KW-0732">Signal</keyword>
<evidence type="ECO:0000256" key="1">
    <source>
        <dbReference type="ARBA" id="ARBA00001946"/>
    </source>
</evidence>
<dbReference type="Gene3D" id="1.10.600.10">
    <property type="entry name" value="Farnesyl Diphosphate Synthase"/>
    <property type="match status" value="1"/>
</dbReference>
<gene>
    <name evidence="9" type="ordered locus">Fraau_3214</name>
</gene>
<dbReference type="PANTHER" id="PTHR43281">
    <property type="entry name" value="FARNESYL DIPHOSPHATE SYNTHASE"/>
    <property type="match status" value="1"/>
</dbReference>
<reference evidence="9" key="1">
    <citation type="submission" date="2012-02" db="EMBL/GenBank/DDBJ databases">
        <title>The complete genome of Frateuria aurantia DSM 6220.</title>
        <authorList>
            <consortium name="US DOE Joint Genome Institute (JGI-PGF)"/>
            <person name="Lucas S."/>
            <person name="Copeland A."/>
            <person name="Lapidus A."/>
            <person name="Glavina del Rio T."/>
            <person name="Dalin E."/>
            <person name="Tice H."/>
            <person name="Bruce D."/>
            <person name="Goodwin L."/>
            <person name="Pitluck S."/>
            <person name="Peters L."/>
            <person name="Ovchinnikova G."/>
            <person name="Teshima H."/>
            <person name="Kyrpides N."/>
            <person name="Mavromatis K."/>
            <person name="Ivanova N."/>
            <person name="Brettin T."/>
            <person name="Detter J.C."/>
            <person name="Han C."/>
            <person name="Larimer F."/>
            <person name="Land M."/>
            <person name="Hauser L."/>
            <person name="Markowitz V."/>
            <person name="Cheng J.-F."/>
            <person name="Hugenholtz P."/>
            <person name="Woyke T."/>
            <person name="Wu D."/>
            <person name="Brambilla E."/>
            <person name="Klenk H.-P."/>
            <person name="Eisen J.A."/>
        </authorList>
    </citation>
    <scope>NUCLEOTIDE SEQUENCE</scope>
    <source>
        <strain evidence="9">DSM 6220</strain>
    </source>
</reference>
<dbReference type="eggNOG" id="COG0142">
    <property type="taxonomic scope" value="Bacteria"/>
</dbReference>
<keyword evidence="10" id="KW-1185">Reference proteome</keyword>
<protein>
    <submittedName>
        <fullName evidence="9">Geranylgeranyl pyrophosphate synthase</fullName>
    </submittedName>
</protein>
<dbReference type="GO" id="GO:0008654">
    <property type="term" value="P:phospholipid biosynthetic process"/>
    <property type="evidence" value="ECO:0007669"/>
    <property type="project" value="UniProtKB-ARBA"/>
</dbReference>
<keyword evidence="3 7" id="KW-0808">Transferase</keyword>
<feature type="signal peptide" evidence="8">
    <location>
        <begin position="1"/>
        <end position="20"/>
    </location>
</feature>
<dbReference type="InterPro" id="IPR000092">
    <property type="entry name" value="Polyprenyl_synt"/>
</dbReference>
<name>H8L1C8_FRAAD</name>
<dbReference type="GO" id="GO:0005737">
    <property type="term" value="C:cytoplasm"/>
    <property type="evidence" value="ECO:0007669"/>
    <property type="project" value="UniProtKB-ARBA"/>
</dbReference>
<dbReference type="PROSITE" id="PS00723">
    <property type="entry name" value="POLYPRENYL_SYNTHASE_1"/>
    <property type="match status" value="1"/>
</dbReference>
<dbReference type="HOGENOM" id="CLU_014015_0_0_6"/>
<comment type="similarity">
    <text evidence="2 7">Belongs to the FPP/GGPP synthase family.</text>
</comment>
<dbReference type="SFLD" id="SFLDG01017">
    <property type="entry name" value="Polyprenyl_Transferase_Like"/>
    <property type="match status" value="1"/>
</dbReference>
<evidence type="ECO:0000256" key="2">
    <source>
        <dbReference type="ARBA" id="ARBA00006706"/>
    </source>
</evidence>
<evidence type="ECO:0000313" key="9">
    <source>
        <dbReference type="EMBL" id="AFC87537.1"/>
    </source>
</evidence>
<dbReference type="Pfam" id="PF00348">
    <property type="entry name" value="polyprenyl_synt"/>
    <property type="match status" value="1"/>
</dbReference>